<accession>A0ABS6JUN8</accession>
<evidence type="ECO:0000313" key="1">
    <source>
        <dbReference type="EMBL" id="MBU9722293.1"/>
    </source>
</evidence>
<dbReference type="InterPro" id="IPR007169">
    <property type="entry name" value="RemA-like"/>
</dbReference>
<name>A0ABS6JUN8_9BACI</name>
<keyword evidence="2" id="KW-1185">Reference proteome</keyword>
<reference evidence="1 2" key="1">
    <citation type="submission" date="2021-06" db="EMBL/GenBank/DDBJ databases">
        <title>Bacillus sp. RD4P76, an endophyte from a halophyte.</title>
        <authorList>
            <person name="Sun J.-Q."/>
        </authorList>
    </citation>
    <scope>NUCLEOTIDE SEQUENCE [LARGE SCALE GENOMIC DNA]</scope>
    <source>
        <strain evidence="1 2">JCM 17098</strain>
    </source>
</reference>
<sequence length="87" mass="9825">MFIHLGGDIVIRSNKIIAILDFQSNGSQDNQSFLIEQKRGNNTISITEDTPKSVVVTDENIYLSPISSHTLKRRSETVTVLEEEDYN</sequence>
<protein>
    <submittedName>
        <fullName evidence="1">DUF370 domain-containing protein</fullName>
    </submittedName>
</protein>
<dbReference type="RefSeq" id="WP_088077390.1">
    <property type="nucleotide sequence ID" value="NZ_JAHQCR010000051.1"/>
</dbReference>
<evidence type="ECO:0000313" key="2">
    <source>
        <dbReference type="Proteomes" id="UP000790580"/>
    </source>
</evidence>
<proteinExistence type="predicted"/>
<dbReference type="Proteomes" id="UP000790580">
    <property type="component" value="Unassembled WGS sequence"/>
</dbReference>
<dbReference type="Pfam" id="PF04025">
    <property type="entry name" value="RemA-like"/>
    <property type="match status" value="1"/>
</dbReference>
<comment type="caution">
    <text evidence="1">The sequence shown here is derived from an EMBL/GenBank/DDBJ whole genome shotgun (WGS) entry which is preliminary data.</text>
</comment>
<gene>
    <name evidence="1" type="ORF">KS407_12690</name>
</gene>
<organism evidence="1 2">
    <name type="scientific">Evansella alkalicola</name>
    <dbReference type="NCBI Taxonomy" id="745819"/>
    <lineage>
        <taxon>Bacteria</taxon>
        <taxon>Bacillati</taxon>
        <taxon>Bacillota</taxon>
        <taxon>Bacilli</taxon>
        <taxon>Bacillales</taxon>
        <taxon>Bacillaceae</taxon>
        <taxon>Evansella</taxon>
    </lineage>
</organism>
<dbReference type="NCBIfam" id="NF046065">
    <property type="entry name" value="MtxRegRemB"/>
    <property type="match status" value="1"/>
</dbReference>
<dbReference type="EMBL" id="JAHQCR010000051">
    <property type="protein sequence ID" value="MBU9722293.1"/>
    <property type="molecule type" value="Genomic_DNA"/>
</dbReference>